<reference evidence="4" key="2">
    <citation type="submission" date="2025-09" db="UniProtKB">
        <authorList>
            <consortium name="Ensembl"/>
        </authorList>
    </citation>
    <scope>IDENTIFICATION</scope>
</reference>
<dbReference type="InterPro" id="IPR006746">
    <property type="entry name" value="26S_Psome_Rpn12"/>
</dbReference>
<keyword evidence="1" id="KW-0647">Proteasome</keyword>
<dbReference type="Gene3D" id="1.25.40.990">
    <property type="match status" value="1"/>
</dbReference>
<dbReference type="AlphaFoldDB" id="A0A8C0QSV0"/>
<proteinExistence type="predicted"/>
<dbReference type="GeneTree" id="ENSGT00390000014682"/>
<dbReference type="GO" id="GO:0008541">
    <property type="term" value="C:proteasome regulatory particle, lid subcomplex"/>
    <property type="evidence" value="ECO:0007669"/>
    <property type="project" value="TreeGrafter"/>
</dbReference>
<evidence type="ECO:0000256" key="2">
    <source>
        <dbReference type="SAM" id="MobiDB-lite"/>
    </source>
</evidence>
<dbReference type="GO" id="GO:0005634">
    <property type="term" value="C:nucleus"/>
    <property type="evidence" value="ECO:0007669"/>
    <property type="project" value="TreeGrafter"/>
</dbReference>
<evidence type="ECO:0000259" key="3">
    <source>
        <dbReference type="Pfam" id="PF10075"/>
    </source>
</evidence>
<protein>
    <recommendedName>
        <fullName evidence="3">CSN8/PSMD8/EIF3K domain-containing protein</fullName>
    </recommendedName>
</protein>
<feature type="domain" description="CSN8/PSMD8/EIF3K" evidence="3">
    <location>
        <begin position="111"/>
        <end position="190"/>
    </location>
</feature>
<accession>A0A8C0QSV0</accession>
<evidence type="ECO:0000256" key="1">
    <source>
        <dbReference type="ARBA" id="ARBA00022942"/>
    </source>
</evidence>
<dbReference type="PANTHER" id="PTHR12387:SF0">
    <property type="entry name" value="26S PROTEASOME NON-ATPASE REGULATORY SUBUNIT 8"/>
    <property type="match status" value="1"/>
</dbReference>
<keyword evidence="5" id="KW-1185">Reference proteome</keyword>
<dbReference type="GO" id="GO:0005829">
    <property type="term" value="C:cytosol"/>
    <property type="evidence" value="ECO:0007669"/>
    <property type="project" value="TreeGrafter"/>
</dbReference>
<dbReference type="Proteomes" id="UP000694391">
    <property type="component" value="Unplaced"/>
</dbReference>
<dbReference type="InterPro" id="IPR033464">
    <property type="entry name" value="CSN8_PSD8_EIF3K"/>
</dbReference>
<evidence type="ECO:0000313" key="5">
    <source>
        <dbReference type="Proteomes" id="UP000694391"/>
    </source>
</evidence>
<dbReference type="PANTHER" id="PTHR12387">
    <property type="entry name" value="26S PROTEASOME NON-ATPASE REGULATORY SUBUNIT 8"/>
    <property type="match status" value="1"/>
</dbReference>
<dbReference type="Ensembl" id="ENSCAFT00020000431.1">
    <property type="protein sequence ID" value="ENSCAFP00020000351.1"/>
    <property type="gene ID" value="ENSCAFG00020000374.1"/>
</dbReference>
<organism evidence="4 5">
    <name type="scientific">Canis lupus dingo</name>
    <name type="common">dingo</name>
    <dbReference type="NCBI Taxonomy" id="286419"/>
    <lineage>
        <taxon>Eukaryota</taxon>
        <taxon>Metazoa</taxon>
        <taxon>Chordata</taxon>
        <taxon>Craniata</taxon>
        <taxon>Vertebrata</taxon>
        <taxon>Euteleostomi</taxon>
        <taxon>Mammalia</taxon>
        <taxon>Eutheria</taxon>
        <taxon>Laurasiatheria</taxon>
        <taxon>Carnivora</taxon>
        <taxon>Caniformia</taxon>
        <taxon>Canidae</taxon>
        <taxon>Canis</taxon>
    </lineage>
</organism>
<sequence length="250" mass="28329">GPGCDPGHSGSSPVSGSLHGTYFSLFLWVAALKGKWNRKSHLKLVLLELNFLSTTGTQLTKQQFILAGNILEIGAQWSILCKDVPSFQHYMTQLKCYYFNCEEQLSESADMHQLSGLNFLFLLSQNRVAEFHTRVGAAACQGHADQGIYIKRPVSLQQYVMERSYHRVFLAKGNIPAESYTFFTDILLDTLMRLLGASRRPMSKCFSLRPPRSSSLTHPKRRQTARRSEGDSGLMLLEKKVRNKEIRRAR</sequence>
<evidence type="ECO:0000313" key="4">
    <source>
        <dbReference type="Ensembl" id="ENSCAFP00020000351.1"/>
    </source>
</evidence>
<name>A0A8C0QSV0_CANLU</name>
<dbReference type="GO" id="GO:0043161">
    <property type="term" value="P:proteasome-mediated ubiquitin-dependent protein catabolic process"/>
    <property type="evidence" value="ECO:0007669"/>
    <property type="project" value="TreeGrafter"/>
</dbReference>
<feature type="region of interest" description="Disordered" evidence="2">
    <location>
        <begin position="206"/>
        <end position="236"/>
    </location>
</feature>
<reference evidence="4" key="1">
    <citation type="submission" date="2025-08" db="UniProtKB">
        <authorList>
            <consortium name="Ensembl"/>
        </authorList>
    </citation>
    <scope>IDENTIFICATION</scope>
</reference>
<dbReference type="Pfam" id="PF10075">
    <property type="entry name" value="CSN8_PSD8_EIF3K"/>
    <property type="match status" value="1"/>
</dbReference>